<sequence>MRFRKITAAVLIASAFAVSCSNDSNDTPQQTIAIQVHANPAQALTRVKMLAEFDAYSKDKTLYPLTKAKIKGMFANSGNPFSEAALNTSGVSLKEKTAEHAKPEFDLFFTEMGDVAATYQIPAAKGVKGSYTTATSARLFNEKGLEINQAIIKGLMGAVLLDQTLNYCLNPTVLNAAANPEEAQQLWEEGYNYIFGYKGPNNNKKYFWESYLNTVNGNANFSGITQSVTAAFEKGKAAIIAGNKIERDKQINIIKEKLSKVGAIRAVYYMNKAKGKLSGTTTITGDLAAAFHGLSEAYGFISGLAYTNNPATGQPYLIKARVEELLTSFLGGNDGFWDANYTADQIDLISQTIATAFEFTIEQAITQGGSH</sequence>
<keyword evidence="3" id="KW-1185">Reference proteome</keyword>
<accession>A0A4S4A098</accession>
<organism evidence="2 3">
    <name type="scientific">Flavobacterium supellecticarium</name>
    <dbReference type="NCBI Taxonomy" id="2565924"/>
    <lineage>
        <taxon>Bacteria</taxon>
        <taxon>Pseudomonadati</taxon>
        <taxon>Bacteroidota</taxon>
        <taxon>Flavobacteriia</taxon>
        <taxon>Flavobacteriales</taxon>
        <taxon>Flavobacteriaceae</taxon>
        <taxon>Flavobacterium</taxon>
    </lineage>
</organism>
<gene>
    <name evidence="2" type="ORF">E6C50_07585</name>
</gene>
<feature type="signal peptide" evidence="1">
    <location>
        <begin position="1"/>
        <end position="20"/>
    </location>
</feature>
<protein>
    <submittedName>
        <fullName evidence="2">DUF4856 domain-containing protein</fullName>
    </submittedName>
</protein>
<keyword evidence="1" id="KW-0732">Signal</keyword>
<dbReference type="Pfam" id="PF16148">
    <property type="entry name" value="DUF4856"/>
    <property type="match status" value="1"/>
</dbReference>
<dbReference type="Proteomes" id="UP000307507">
    <property type="component" value="Unassembled WGS sequence"/>
</dbReference>
<name>A0A4S4A098_9FLAO</name>
<evidence type="ECO:0000256" key="1">
    <source>
        <dbReference type="SAM" id="SignalP"/>
    </source>
</evidence>
<evidence type="ECO:0000313" key="3">
    <source>
        <dbReference type="Proteomes" id="UP000307507"/>
    </source>
</evidence>
<dbReference type="OrthoDB" id="5498726at2"/>
<dbReference type="EMBL" id="SSNZ01000002">
    <property type="protein sequence ID" value="THF51617.1"/>
    <property type="molecule type" value="Genomic_DNA"/>
</dbReference>
<dbReference type="PROSITE" id="PS51257">
    <property type="entry name" value="PROKAR_LIPOPROTEIN"/>
    <property type="match status" value="1"/>
</dbReference>
<evidence type="ECO:0000313" key="2">
    <source>
        <dbReference type="EMBL" id="THF51617.1"/>
    </source>
</evidence>
<dbReference type="InterPro" id="IPR032331">
    <property type="entry name" value="DUF4856"/>
</dbReference>
<feature type="chain" id="PRO_5020196280" evidence="1">
    <location>
        <begin position="21"/>
        <end position="371"/>
    </location>
</feature>
<dbReference type="RefSeq" id="WP_136402601.1">
    <property type="nucleotide sequence ID" value="NZ_SSNZ01000002.1"/>
</dbReference>
<dbReference type="AlphaFoldDB" id="A0A4S4A098"/>
<proteinExistence type="predicted"/>
<comment type="caution">
    <text evidence="2">The sequence shown here is derived from an EMBL/GenBank/DDBJ whole genome shotgun (WGS) entry which is preliminary data.</text>
</comment>
<reference evidence="2 3" key="1">
    <citation type="submission" date="2019-04" db="EMBL/GenBank/DDBJ databases">
        <title>Flavobacterium sp. nov. isolated from construction timber.</title>
        <authorList>
            <person name="Lin S.-Y."/>
            <person name="Chang C.-T."/>
            <person name="Young C.-C."/>
        </authorList>
    </citation>
    <scope>NUCLEOTIDE SEQUENCE [LARGE SCALE GENOMIC DNA]</scope>
    <source>
        <strain evidence="2 3">CC-CTC003</strain>
    </source>
</reference>